<dbReference type="AlphaFoldDB" id="A0A8T2C639"/>
<comment type="caution">
    <text evidence="1">The sequence shown here is derived from an EMBL/GenBank/DDBJ whole genome shotgun (WGS) entry which is preliminary data.</text>
</comment>
<name>A0A8T2C639_9BRAS</name>
<organism evidence="1 2">
    <name type="scientific">Arabidopsis thaliana x Arabidopsis arenosa</name>
    <dbReference type="NCBI Taxonomy" id="1240361"/>
    <lineage>
        <taxon>Eukaryota</taxon>
        <taxon>Viridiplantae</taxon>
        <taxon>Streptophyta</taxon>
        <taxon>Embryophyta</taxon>
        <taxon>Tracheophyta</taxon>
        <taxon>Spermatophyta</taxon>
        <taxon>Magnoliopsida</taxon>
        <taxon>eudicotyledons</taxon>
        <taxon>Gunneridae</taxon>
        <taxon>Pentapetalae</taxon>
        <taxon>rosids</taxon>
        <taxon>malvids</taxon>
        <taxon>Brassicales</taxon>
        <taxon>Brassicaceae</taxon>
        <taxon>Camelineae</taxon>
        <taxon>Arabidopsis</taxon>
    </lineage>
</organism>
<sequence length="87" mass="10114">MIESEIVASNVSLRIFRLRKQSVFHHWSCISKSIAVLSSDSARNQVRYHLMISLVFHNLHSLTLLPEGINIVEKLKRVYIEREGRDP</sequence>
<evidence type="ECO:0000313" key="1">
    <source>
        <dbReference type="EMBL" id="KAG7594529.1"/>
    </source>
</evidence>
<protein>
    <submittedName>
        <fullName evidence="1">Uncharacterized protein</fullName>
    </submittedName>
</protein>
<reference evidence="1 2" key="1">
    <citation type="submission" date="2020-12" db="EMBL/GenBank/DDBJ databases">
        <title>Concerted genomic and epigenomic changes stabilize Arabidopsis allopolyploids.</title>
        <authorList>
            <person name="Chen Z."/>
        </authorList>
    </citation>
    <scope>NUCLEOTIDE SEQUENCE [LARGE SCALE GENOMIC DNA]</scope>
    <source>
        <strain evidence="1">Allo738</strain>
        <tissue evidence="1">Leaf</tissue>
    </source>
</reference>
<evidence type="ECO:0000313" key="2">
    <source>
        <dbReference type="Proteomes" id="UP000694240"/>
    </source>
</evidence>
<keyword evidence="2" id="KW-1185">Reference proteome</keyword>
<proteinExistence type="predicted"/>
<dbReference type="EMBL" id="JAEFBK010000006">
    <property type="protein sequence ID" value="KAG7594529.1"/>
    <property type="molecule type" value="Genomic_DNA"/>
</dbReference>
<accession>A0A8T2C639</accession>
<dbReference type="Proteomes" id="UP000694240">
    <property type="component" value="Chromosome 6"/>
</dbReference>
<gene>
    <name evidence="1" type="ORF">ISN45_Aa01g032790</name>
</gene>